<organism evidence="2">
    <name type="scientific">viral metagenome</name>
    <dbReference type="NCBI Taxonomy" id="1070528"/>
    <lineage>
        <taxon>unclassified sequences</taxon>
        <taxon>metagenomes</taxon>
        <taxon>organismal metagenomes</taxon>
    </lineage>
</organism>
<evidence type="ECO:0000313" key="2">
    <source>
        <dbReference type="EMBL" id="QJA69948.1"/>
    </source>
</evidence>
<protein>
    <submittedName>
        <fullName evidence="2">Putative N-acetylmuramoyl-L-alanine amidase</fullName>
    </submittedName>
</protein>
<dbReference type="Pfam" id="PF01510">
    <property type="entry name" value="Amidase_2"/>
    <property type="match status" value="1"/>
</dbReference>
<dbReference type="InterPro" id="IPR002502">
    <property type="entry name" value="Amidase_domain"/>
</dbReference>
<proteinExistence type="predicted"/>
<name>A0A6M3JL22_9ZZZZ</name>
<sequence>MKRIIMHWTAGWGVASNLDREHYHAIVEGDGNVVYGRFRPEDNESTATTYAAHTRGLNTGSIGLAMAGMVGATEKPFYRGKSPINMTQLTTFADIVAEMALTYDIPVTRRTVLTHAEVEPTLGVWQRGKWDINWLPGENAPLDPIEAGDRLRSLVKLSQLVMAKKSIKTRIIERLVA</sequence>
<dbReference type="GO" id="GO:0008745">
    <property type="term" value="F:N-acetylmuramoyl-L-alanine amidase activity"/>
    <property type="evidence" value="ECO:0007669"/>
    <property type="project" value="InterPro"/>
</dbReference>
<feature type="domain" description="N-acetylmuramoyl-L-alanine amidase" evidence="1">
    <location>
        <begin position="2"/>
        <end position="118"/>
    </location>
</feature>
<dbReference type="EMBL" id="MT141750">
    <property type="protein sequence ID" value="QJA69948.1"/>
    <property type="molecule type" value="Genomic_DNA"/>
</dbReference>
<dbReference type="CDD" id="cd06583">
    <property type="entry name" value="PGRP"/>
    <property type="match status" value="1"/>
</dbReference>
<dbReference type="GO" id="GO:0009253">
    <property type="term" value="P:peptidoglycan catabolic process"/>
    <property type="evidence" value="ECO:0007669"/>
    <property type="project" value="InterPro"/>
</dbReference>
<accession>A0A6M3JL22</accession>
<dbReference type="InterPro" id="IPR036505">
    <property type="entry name" value="Amidase/PGRP_sf"/>
</dbReference>
<dbReference type="AlphaFoldDB" id="A0A6M3JL22"/>
<reference evidence="2" key="1">
    <citation type="submission" date="2020-03" db="EMBL/GenBank/DDBJ databases">
        <title>The deep terrestrial virosphere.</title>
        <authorList>
            <person name="Holmfeldt K."/>
            <person name="Nilsson E."/>
            <person name="Simone D."/>
            <person name="Lopez-Fernandez M."/>
            <person name="Wu X."/>
            <person name="de Brujin I."/>
            <person name="Lundin D."/>
            <person name="Andersson A."/>
            <person name="Bertilsson S."/>
            <person name="Dopson M."/>
        </authorList>
    </citation>
    <scope>NUCLEOTIDE SEQUENCE</scope>
    <source>
        <strain evidence="2">MM415A04125</strain>
    </source>
</reference>
<dbReference type="SUPFAM" id="SSF55846">
    <property type="entry name" value="N-acetylmuramoyl-L-alanine amidase-like"/>
    <property type="match status" value="1"/>
</dbReference>
<evidence type="ECO:0000259" key="1">
    <source>
        <dbReference type="Pfam" id="PF01510"/>
    </source>
</evidence>
<dbReference type="Gene3D" id="3.40.80.10">
    <property type="entry name" value="Peptidoglycan recognition protein-like"/>
    <property type="match status" value="1"/>
</dbReference>
<gene>
    <name evidence="2" type="ORF">MM415A04125_0008</name>
</gene>